<feature type="region of interest" description="Disordered" evidence="1">
    <location>
        <begin position="1"/>
        <end position="41"/>
    </location>
</feature>
<evidence type="ECO:0000256" key="1">
    <source>
        <dbReference type="SAM" id="MobiDB-lite"/>
    </source>
</evidence>
<name>Q2PXZ0_9BACT</name>
<protein>
    <submittedName>
        <fullName evidence="2">Uncharacterized protein</fullName>
    </submittedName>
</protein>
<dbReference type="EMBL" id="DQ295242">
    <property type="protein sequence ID" value="ABC25437.1"/>
    <property type="molecule type" value="Genomic_DNA"/>
</dbReference>
<proteinExistence type="predicted"/>
<organism evidence="2">
    <name type="scientific">uncultured marine bacterium Ant4D5</name>
    <dbReference type="NCBI Taxonomy" id="360428"/>
    <lineage>
        <taxon>Bacteria</taxon>
        <taxon>environmental samples</taxon>
    </lineage>
</organism>
<accession>Q2PXZ0</accession>
<dbReference type="AlphaFoldDB" id="Q2PXZ0"/>
<reference evidence="2" key="1">
    <citation type="journal article" date="2006" name="Appl. Environ. Microbiol.">
        <title>Comparative genomics of DNA fragments from six Antarctic marine planktonic bacteria.</title>
        <authorList>
            <person name="Grzymski J.J."/>
            <person name="Carter B.J."/>
            <person name="DeLong E.F."/>
            <person name="Feldman R.A."/>
            <person name="Ghadiri A."/>
            <person name="Murray A.E."/>
        </authorList>
    </citation>
    <scope>NUCLEOTIDE SEQUENCE</scope>
</reference>
<evidence type="ECO:0000313" key="2">
    <source>
        <dbReference type="EMBL" id="ABC25437.1"/>
    </source>
</evidence>
<sequence length="41" mass="4294">MSAGPGGSAGEEPPLHAFSRATRRTTGERKIQGEWVIGQIG</sequence>